<reference evidence="3" key="1">
    <citation type="submission" date="2010-07" db="EMBL/GenBank/DDBJ databases">
        <title>The genome sequence of Gaeumannomyces graminis var. tritici strain R3-111a-1.</title>
        <authorList>
            <consortium name="The Broad Institute Genome Sequencing Platform"/>
            <person name="Ma L.-J."/>
            <person name="Dead R."/>
            <person name="Young S."/>
            <person name="Zeng Q."/>
            <person name="Koehrsen M."/>
            <person name="Alvarado L."/>
            <person name="Berlin A."/>
            <person name="Chapman S.B."/>
            <person name="Chen Z."/>
            <person name="Freedman E."/>
            <person name="Gellesch M."/>
            <person name="Goldberg J."/>
            <person name="Griggs A."/>
            <person name="Gujja S."/>
            <person name="Heilman E.R."/>
            <person name="Heiman D."/>
            <person name="Hepburn T."/>
            <person name="Howarth C."/>
            <person name="Jen D."/>
            <person name="Larson L."/>
            <person name="Mehta T."/>
            <person name="Neiman D."/>
            <person name="Pearson M."/>
            <person name="Roberts A."/>
            <person name="Saif S."/>
            <person name="Shea T."/>
            <person name="Shenoy N."/>
            <person name="Sisk P."/>
            <person name="Stolte C."/>
            <person name="Sykes S."/>
            <person name="Walk T."/>
            <person name="White J."/>
            <person name="Yandava C."/>
            <person name="Haas B."/>
            <person name="Nusbaum C."/>
            <person name="Birren B."/>
        </authorList>
    </citation>
    <scope>NUCLEOTIDE SEQUENCE [LARGE SCALE GENOMIC DNA]</scope>
    <source>
        <strain evidence="3">R3-111a-1</strain>
    </source>
</reference>
<reference evidence="2" key="5">
    <citation type="submission" date="2018-04" db="UniProtKB">
        <authorList>
            <consortium name="EnsemblFungi"/>
        </authorList>
    </citation>
    <scope>IDENTIFICATION</scope>
    <source>
        <strain evidence="2">R3-111a-1</strain>
    </source>
</reference>
<reference evidence="1" key="3">
    <citation type="submission" date="2010-09" db="EMBL/GenBank/DDBJ databases">
        <title>Annotation of Gaeumannomyces graminis var. tritici R3-111a-1.</title>
        <authorList>
            <consortium name="The Broad Institute Genome Sequencing Platform"/>
            <person name="Ma L.-J."/>
            <person name="Dead R."/>
            <person name="Young S.K."/>
            <person name="Zeng Q."/>
            <person name="Gargeya S."/>
            <person name="Fitzgerald M."/>
            <person name="Haas B."/>
            <person name="Abouelleil A."/>
            <person name="Alvarado L."/>
            <person name="Arachchi H.M."/>
            <person name="Berlin A."/>
            <person name="Brown A."/>
            <person name="Chapman S.B."/>
            <person name="Chen Z."/>
            <person name="Dunbar C."/>
            <person name="Freedman E."/>
            <person name="Gearin G."/>
            <person name="Gellesch M."/>
            <person name="Goldberg J."/>
            <person name="Griggs A."/>
            <person name="Gujja S."/>
            <person name="Heiman D."/>
            <person name="Howarth C."/>
            <person name="Larson L."/>
            <person name="Lui A."/>
            <person name="MacDonald P.J.P."/>
            <person name="Mehta T."/>
            <person name="Montmayeur A."/>
            <person name="Murphy C."/>
            <person name="Neiman D."/>
            <person name="Pearson M."/>
            <person name="Priest M."/>
            <person name="Roberts A."/>
            <person name="Saif S."/>
            <person name="Shea T."/>
            <person name="Shenoy N."/>
            <person name="Sisk P."/>
            <person name="Stolte C."/>
            <person name="Sykes S."/>
            <person name="Yandava C."/>
            <person name="Wortman J."/>
            <person name="Nusbaum C."/>
            <person name="Birren B."/>
        </authorList>
    </citation>
    <scope>NUCLEOTIDE SEQUENCE</scope>
    <source>
        <strain evidence="1">R3-111a-1</strain>
    </source>
</reference>
<evidence type="ECO:0000313" key="2">
    <source>
        <dbReference type="EnsemblFungi" id="EJT68682"/>
    </source>
</evidence>
<dbReference type="VEuPathDB" id="FungiDB:GGTG_13745"/>
<protein>
    <submittedName>
        <fullName evidence="1 2">Uncharacterized protein</fullName>
    </submittedName>
</protein>
<dbReference type="RefSeq" id="XP_009229928.1">
    <property type="nucleotide sequence ID" value="XM_009231664.1"/>
</dbReference>
<reference evidence="2" key="4">
    <citation type="journal article" date="2015" name="G3 (Bethesda)">
        <title>Genome sequences of three phytopathogenic species of the Magnaporthaceae family of fungi.</title>
        <authorList>
            <person name="Okagaki L.H."/>
            <person name="Nunes C.C."/>
            <person name="Sailsbery J."/>
            <person name="Clay B."/>
            <person name="Brown D."/>
            <person name="John T."/>
            <person name="Oh Y."/>
            <person name="Young N."/>
            <person name="Fitzgerald M."/>
            <person name="Haas B.J."/>
            <person name="Zeng Q."/>
            <person name="Young S."/>
            <person name="Adiconis X."/>
            <person name="Fan L."/>
            <person name="Levin J.Z."/>
            <person name="Mitchell T.K."/>
            <person name="Okubara P.A."/>
            <person name="Farman M.L."/>
            <person name="Kohn L.M."/>
            <person name="Birren B."/>
            <person name="Ma L.-J."/>
            <person name="Dean R.A."/>
        </authorList>
    </citation>
    <scope>NUCLEOTIDE SEQUENCE</scope>
    <source>
        <strain evidence="2">R3-111a-1</strain>
    </source>
</reference>
<evidence type="ECO:0000313" key="1">
    <source>
        <dbReference type="EMBL" id="EJT68682.1"/>
    </source>
</evidence>
<dbReference type="EnsemblFungi" id="EJT68682">
    <property type="protein sequence ID" value="EJT68682"/>
    <property type="gene ID" value="GGTG_13745"/>
</dbReference>
<dbReference type="AlphaFoldDB" id="J3PJQ7"/>
<gene>
    <name evidence="2" type="primary">20354203</name>
    <name evidence="1" type="ORF">GGTG_13745</name>
</gene>
<keyword evidence="3" id="KW-1185">Reference proteome</keyword>
<organism evidence="1">
    <name type="scientific">Gaeumannomyces tritici (strain R3-111a-1)</name>
    <name type="common">Wheat and barley take-all root rot fungus</name>
    <name type="synonym">Gaeumannomyces graminis var. tritici</name>
    <dbReference type="NCBI Taxonomy" id="644352"/>
    <lineage>
        <taxon>Eukaryota</taxon>
        <taxon>Fungi</taxon>
        <taxon>Dikarya</taxon>
        <taxon>Ascomycota</taxon>
        <taxon>Pezizomycotina</taxon>
        <taxon>Sordariomycetes</taxon>
        <taxon>Sordariomycetidae</taxon>
        <taxon>Magnaporthales</taxon>
        <taxon>Magnaporthaceae</taxon>
        <taxon>Gaeumannomyces</taxon>
    </lineage>
</organism>
<dbReference type="HOGENOM" id="CLU_831693_0_0_1"/>
<name>J3PJQ7_GAET3</name>
<dbReference type="GeneID" id="20354203"/>
<sequence length="334" mass="36587">MTPQSHYRSLEALKSDLKRDAATITDIYGFKVAIYIENGGHITSFISDKHPITSDKKEIAWSQFLKPAKDGEYDETEAKTSPRRLSHTLSLQEIQSAAALATGPSVESWLGSSLSSPAVSLSSYCPSNSGYEITLDKRLTTRSPQSPYHTGTGTPVSGYCSPKSNAVSTPVLHAAEPFHISPPLVSTPAQEVAPSEVRDKVRVRDKVVNYVIDFINHHKWCRAITYVKKSPTSGSLVPVTKNRLDRQTRCLLGPCMGPVQRAGLEALPDKGDKGGHARTGYLAVRMAAKDLTGLFRKRRIVGIVRDPADHRPRDSTPGDKAFAAQRLRRGNCRP</sequence>
<dbReference type="Proteomes" id="UP000006039">
    <property type="component" value="Unassembled WGS sequence"/>
</dbReference>
<dbReference type="EMBL" id="GL385439">
    <property type="protein sequence ID" value="EJT68682.1"/>
    <property type="molecule type" value="Genomic_DNA"/>
</dbReference>
<reference evidence="1" key="2">
    <citation type="submission" date="2010-07" db="EMBL/GenBank/DDBJ databases">
        <authorList>
            <consortium name="The Broad Institute Genome Sequencing Platform"/>
            <consortium name="Broad Institute Genome Sequencing Center for Infectious Disease"/>
            <person name="Ma L.-J."/>
            <person name="Dead R."/>
            <person name="Young S."/>
            <person name="Zeng Q."/>
            <person name="Koehrsen M."/>
            <person name="Alvarado L."/>
            <person name="Berlin A."/>
            <person name="Chapman S.B."/>
            <person name="Chen Z."/>
            <person name="Freedman E."/>
            <person name="Gellesch M."/>
            <person name="Goldberg J."/>
            <person name="Griggs A."/>
            <person name="Gujja S."/>
            <person name="Heilman E.R."/>
            <person name="Heiman D."/>
            <person name="Hepburn T."/>
            <person name="Howarth C."/>
            <person name="Jen D."/>
            <person name="Larson L."/>
            <person name="Mehta T."/>
            <person name="Neiman D."/>
            <person name="Pearson M."/>
            <person name="Roberts A."/>
            <person name="Saif S."/>
            <person name="Shea T."/>
            <person name="Shenoy N."/>
            <person name="Sisk P."/>
            <person name="Stolte C."/>
            <person name="Sykes S."/>
            <person name="Walk T."/>
            <person name="White J."/>
            <person name="Yandava C."/>
            <person name="Haas B."/>
            <person name="Nusbaum C."/>
            <person name="Birren B."/>
        </authorList>
    </citation>
    <scope>NUCLEOTIDE SEQUENCE</scope>
    <source>
        <strain evidence="1">R3-111a-1</strain>
    </source>
</reference>
<accession>J3PJQ7</accession>
<proteinExistence type="predicted"/>
<evidence type="ECO:0000313" key="3">
    <source>
        <dbReference type="Proteomes" id="UP000006039"/>
    </source>
</evidence>